<evidence type="ECO:0000313" key="6">
    <source>
        <dbReference type="Proteomes" id="UP000008141"/>
    </source>
</evidence>
<accession>E1ZHS6</accession>
<dbReference type="GO" id="GO:0005886">
    <property type="term" value="C:plasma membrane"/>
    <property type="evidence" value="ECO:0007669"/>
    <property type="project" value="TreeGrafter"/>
</dbReference>
<dbReference type="KEGG" id="cvr:CHLNCDRAFT_135233"/>
<evidence type="ECO:0000256" key="2">
    <source>
        <dbReference type="ARBA" id="ARBA00022927"/>
    </source>
</evidence>
<keyword evidence="6" id="KW-1185">Reference proteome</keyword>
<feature type="domain" description="T-SNARE coiled-coil homology" evidence="4">
    <location>
        <begin position="176"/>
        <end position="238"/>
    </location>
</feature>
<dbReference type="SUPFAM" id="SSF58038">
    <property type="entry name" value="SNARE fusion complex"/>
    <property type="match status" value="2"/>
</dbReference>
<dbReference type="EMBL" id="GL433847">
    <property type="protein sequence ID" value="EFN54655.1"/>
    <property type="molecule type" value="Genomic_DNA"/>
</dbReference>
<dbReference type="RefSeq" id="XP_005846757.1">
    <property type="nucleotide sequence ID" value="XM_005846695.1"/>
</dbReference>
<gene>
    <name evidence="5" type="ORF">CHLNCDRAFT_135233</name>
</gene>
<evidence type="ECO:0000259" key="4">
    <source>
        <dbReference type="PROSITE" id="PS50192"/>
    </source>
</evidence>
<dbReference type="PROSITE" id="PS50192">
    <property type="entry name" value="T_SNARE"/>
    <property type="match status" value="1"/>
</dbReference>
<evidence type="ECO:0000313" key="5">
    <source>
        <dbReference type="EMBL" id="EFN54655.1"/>
    </source>
</evidence>
<dbReference type="OrthoDB" id="19261at2759"/>
<keyword evidence="2" id="KW-0653">Protein transport</keyword>
<dbReference type="InParanoid" id="E1ZHS6"/>
<protein>
    <recommendedName>
        <fullName evidence="4">t-SNARE coiled-coil homology domain-containing protein</fullName>
    </recommendedName>
</protein>
<dbReference type="GO" id="GO:0015031">
    <property type="term" value="P:protein transport"/>
    <property type="evidence" value="ECO:0007669"/>
    <property type="project" value="UniProtKB-KW"/>
</dbReference>
<dbReference type="AlphaFoldDB" id="E1ZHS6"/>
<dbReference type="STRING" id="554065.E1ZHS6"/>
<dbReference type="Proteomes" id="UP000008141">
    <property type="component" value="Unassembled WGS sequence"/>
</dbReference>
<evidence type="ECO:0000256" key="1">
    <source>
        <dbReference type="ARBA" id="ARBA00009480"/>
    </source>
</evidence>
<dbReference type="GeneID" id="17353986"/>
<organism evidence="6">
    <name type="scientific">Chlorella variabilis</name>
    <name type="common">Green alga</name>
    <dbReference type="NCBI Taxonomy" id="554065"/>
    <lineage>
        <taxon>Eukaryota</taxon>
        <taxon>Viridiplantae</taxon>
        <taxon>Chlorophyta</taxon>
        <taxon>core chlorophytes</taxon>
        <taxon>Trebouxiophyceae</taxon>
        <taxon>Chlorellales</taxon>
        <taxon>Chlorellaceae</taxon>
        <taxon>Chlorella clade</taxon>
        <taxon>Chlorella</taxon>
    </lineage>
</organism>
<dbReference type="PANTHER" id="PTHR19305">
    <property type="entry name" value="SYNAPTOSOMAL ASSOCIATED PROTEIN"/>
    <property type="match status" value="1"/>
</dbReference>
<dbReference type="InterPro" id="IPR000727">
    <property type="entry name" value="T_SNARE_dom"/>
</dbReference>
<dbReference type="PANTHER" id="PTHR19305:SF9">
    <property type="entry name" value="SYNAPTOSOMAL-ASSOCIATED PROTEIN 29"/>
    <property type="match status" value="1"/>
</dbReference>
<comment type="similarity">
    <text evidence="1">Belongs to the SNAP-25 family.</text>
</comment>
<evidence type="ECO:0000256" key="3">
    <source>
        <dbReference type="SAM" id="MobiDB-lite"/>
    </source>
</evidence>
<proteinExistence type="inferred from homology"/>
<name>E1ZHS6_CHLVA</name>
<dbReference type="Gene3D" id="1.20.5.110">
    <property type="match status" value="2"/>
</dbReference>
<feature type="region of interest" description="Disordered" evidence="3">
    <location>
        <begin position="235"/>
        <end position="256"/>
    </location>
</feature>
<dbReference type="CDD" id="cd15841">
    <property type="entry name" value="SNARE_Qc"/>
    <property type="match status" value="1"/>
</dbReference>
<keyword evidence="2" id="KW-0813">Transport</keyword>
<sequence>MFSASWVVNETADVAEQTLDRLYHQGQQIQHAAHGIEQIDENVQHSRRIITFMSRFCCFRSDTSDPDIELERHWRTNTVERQSMARVVAADCVEEEYAAKRRLVGAVLAKSLAAAGPAAVAAAASTAADAVAAGKEPWSELIAAVPGPLGRERARRRSSMPMLGHGIEERELAQLQAETAKQDCYLDGIDSAMDKLHAMGLAIGQELDEQAPNLDALQHRVEDTGEGLRSVASGAAKLAGSAPRRGTSASSWHGERDAATQVVSRAMADTAPLVARYSMQ</sequence>
<reference evidence="5 6" key="1">
    <citation type="journal article" date="2010" name="Plant Cell">
        <title>The Chlorella variabilis NC64A genome reveals adaptation to photosymbiosis, coevolution with viruses, and cryptic sex.</title>
        <authorList>
            <person name="Blanc G."/>
            <person name="Duncan G."/>
            <person name="Agarkova I."/>
            <person name="Borodovsky M."/>
            <person name="Gurnon J."/>
            <person name="Kuo A."/>
            <person name="Lindquist E."/>
            <person name="Lucas S."/>
            <person name="Pangilinan J."/>
            <person name="Polle J."/>
            <person name="Salamov A."/>
            <person name="Terry A."/>
            <person name="Yamada T."/>
            <person name="Dunigan D.D."/>
            <person name="Grigoriev I.V."/>
            <person name="Claverie J.M."/>
            <person name="Van Etten J.L."/>
        </authorList>
    </citation>
    <scope>NUCLEOTIDE SEQUENCE [LARGE SCALE GENOMIC DNA]</scope>
    <source>
        <strain evidence="5 6">NC64A</strain>
    </source>
</reference>